<evidence type="ECO:0000313" key="1">
    <source>
        <dbReference type="EMBL" id="MBJ7880627.1"/>
    </source>
</evidence>
<keyword evidence="2" id="KW-1185">Reference proteome</keyword>
<organism evidence="1 2">
    <name type="scientific">Gelidibacter salicanalis</name>
    <dbReference type="NCBI Taxonomy" id="291193"/>
    <lineage>
        <taxon>Bacteria</taxon>
        <taxon>Pseudomonadati</taxon>
        <taxon>Bacteroidota</taxon>
        <taxon>Flavobacteriia</taxon>
        <taxon>Flavobacteriales</taxon>
        <taxon>Flavobacteriaceae</taxon>
        <taxon>Gelidibacter</taxon>
    </lineage>
</organism>
<dbReference type="InterPro" id="IPR014958">
    <property type="entry name" value="DGC"/>
</dbReference>
<dbReference type="Pfam" id="PF08859">
    <property type="entry name" value="DGC"/>
    <property type="match status" value="1"/>
</dbReference>
<dbReference type="AlphaFoldDB" id="A0A934KKA1"/>
<gene>
    <name evidence="1" type="ORF">JEM65_08200</name>
</gene>
<dbReference type="PIRSF" id="PIRSF037181">
    <property type="entry name" value="DGC"/>
    <property type="match status" value="1"/>
</dbReference>
<accession>A0A934KKA1</accession>
<name>A0A934KKA1_9FLAO</name>
<comment type="caution">
    <text evidence="1">The sequence shown here is derived from an EMBL/GenBank/DDBJ whole genome shotgun (WGS) entry which is preliminary data.</text>
</comment>
<evidence type="ECO:0000313" key="2">
    <source>
        <dbReference type="Proteomes" id="UP000662373"/>
    </source>
</evidence>
<protein>
    <submittedName>
        <fullName evidence="1">Zinc-binding protein</fullName>
    </submittedName>
</protein>
<sequence length="128" mass="13973">MQKHKQNMLPLIYSCSGCSNVAQLANDIALKINSDGLAEMSCIAGVGGKVKSLVKKAKSNRPIIVIDGCPLQCAKACLENIDIEPTEHIILTDYDLKKTYNSRLNLEDESAVFEQIVIKTKNIHLSGS</sequence>
<dbReference type="RefSeq" id="WP_199598465.1">
    <property type="nucleotide sequence ID" value="NZ_JAEHJZ010000018.1"/>
</dbReference>
<dbReference type="Proteomes" id="UP000662373">
    <property type="component" value="Unassembled WGS sequence"/>
</dbReference>
<proteinExistence type="predicted"/>
<reference evidence="1 2" key="1">
    <citation type="submission" date="2020-09" db="EMBL/GenBank/DDBJ databases">
        <title>Draft genome of Gelidibacter salicanalis PAMC21136.</title>
        <authorList>
            <person name="Park H."/>
        </authorList>
    </citation>
    <scope>NUCLEOTIDE SEQUENCE [LARGE SCALE GENOMIC DNA]</scope>
    <source>
        <strain evidence="1 2">PAMC21136</strain>
    </source>
</reference>
<dbReference type="EMBL" id="JAEHJZ010000018">
    <property type="protein sequence ID" value="MBJ7880627.1"/>
    <property type="molecule type" value="Genomic_DNA"/>
</dbReference>